<keyword evidence="2" id="KW-0812">Transmembrane</keyword>
<dbReference type="Gene3D" id="3.30.1150.10">
    <property type="match status" value="1"/>
</dbReference>
<dbReference type="SUPFAM" id="SSF74653">
    <property type="entry name" value="TolA/TonB C-terminal domain"/>
    <property type="match status" value="1"/>
</dbReference>
<dbReference type="Pfam" id="PF03544">
    <property type="entry name" value="TonB_C"/>
    <property type="match status" value="1"/>
</dbReference>
<sequence length="263" mass="29750">MTNFKKPDNVADEGRGRHVKSQKHDANLQKNATLYFQVGLILALLATYALFEMKFEGKNYQLSQIEIEEPFAEVTPELFQIAETIQPKSIDNQSKTIVLYKDPIIKPDDFETPPVDLLTEPEVYLDPIDPDKVKVVAPPEIDEPEIFNILGVEQVPIYPGCEDALTNTDRRNCMSDKLSALIKKTFNTNIASDMGLSGIQKIYVQFKIDESGKVTEILSRAPSEQLEEEAERVLSKVPQMVPGKQRHRPVSVMYTLPIIFDVQ</sequence>
<keyword evidence="5" id="KW-1185">Reference proteome</keyword>
<evidence type="ECO:0000256" key="1">
    <source>
        <dbReference type="SAM" id="MobiDB-lite"/>
    </source>
</evidence>
<reference evidence="4 5" key="1">
    <citation type="submission" date="2020-09" db="EMBL/GenBank/DDBJ databases">
        <title>Draft genome of Gelidibacter salicanalis PAMC21136.</title>
        <authorList>
            <person name="Park H."/>
        </authorList>
    </citation>
    <scope>NUCLEOTIDE SEQUENCE [LARGE SCALE GENOMIC DNA]</scope>
    <source>
        <strain evidence="4 5">PAMC21136</strain>
    </source>
</reference>
<gene>
    <name evidence="4" type="ORF">JEM65_16400</name>
</gene>
<dbReference type="EMBL" id="JAEHJZ010000040">
    <property type="protein sequence ID" value="MBJ7882216.1"/>
    <property type="molecule type" value="Genomic_DNA"/>
</dbReference>
<evidence type="ECO:0000256" key="2">
    <source>
        <dbReference type="SAM" id="Phobius"/>
    </source>
</evidence>
<evidence type="ECO:0000259" key="3">
    <source>
        <dbReference type="Pfam" id="PF03544"/>
    </source>
</evidence>
<evidence type="ECO:0000313" key="5">
    <source>
        <dbReference type="Proteomes" id="UP000662373"/>
    </source>
</evidence>
<dbReference type="Proteomes" id="UP000662373">
    <property type="component" value="Unassembled WGS sequence"/>
</dbReference>
<proteinExistence type="predicted"/>
<evidence type="ECO:0000313" key="4">
    <source>
        <dbReference type="EMBL" id="MBJ7882216.1"/>
    </source>
</evidence>
<dbReference type="RefSeq" id="WP_199601889.1">
    <property type="nucleotide sequence ID" value="NZ_JAEHJZ010000040.1"/>
</dbReference>
<comment type="caution">
    <text evidence="4">The sequence shown here is derived from an EMBL/GenBank/DDBJ whole genome shotgun (WGS) entry which is preliminary data.</text>
</comment>
<keyword evidence="2" id="KW-1133">Transmembrane helix</keyword>
<feature type="domain" description="TonB C-terminal" evidence="3">
    <location>
        <begin position="194"/>
        <end position="261"/>
    </location>
</feature>
<organism evidence="4 5">
    <name type="scientific">Gelidibacter salicanalis</name>
    <dbReference type="NCBI Taxonomy" id="291193"/>
    <lineage>
        <taxon>Bacteria</taxon>
        <taxon>Pseudomonadati</taxon>
        <taxon>Bacteroidota</taxon>
        <taxon>Flavobacteriia</taxon>
        <taxon>Flavobacteriales</taxon>
        <taxon>Flavobacteriaceae</taxon>
        <taxon>Gelidibacter</taxon>
    </lineage>
</organism>
<keyword evidence="2" id="KW-0472">Membrane</keyword>
<dbReference type="AlphaFoldDB" id="A0A934KMR8"/>
<dbReference type="GO" id="GO:0055085">
    <property type="term" value="P:transmembrane transport"/>
    <property type="evidence" value="ECO:0007669"/>
    <property type="project" value="InterPro"/>
</dbReference>
<accession>A0A934KMR8</accession>
<dbReference type="InterPro" id="IPR037682">
    <property type="entry name" value="TonB_C"/>
</dbReference>
<protein>
    <submittedName>
        <fullName evidence="4">Energy transducer TonB</fullName>
    </submittedName>
</protein>
<feature type="transmembrane region" description="Helical" evidence="2">
    <location>
        <begin position="34"/>
        <end position="51"/>
    </location>
</feature>
<feature type="region of interest" description="Disordered" evidence="1">
    <location>
        <begin position="1"/>
        <end position="23"/>
    </location>
</feature>
<name>A0A934KMR8_9FLAO</name>